<dbReference type="Proteomes" id="UP000268093">
    <property type="component" value="Unassembled WGS sequence"/>
</dbReference>
<keyword evidence="1" id="KW-0175">Coiled coil</keyword>
<gene>
    <name evidence="3" type="ORF">BC936DRAFT_143298</name>
</gene>
<name>A0A433DE20_9FUNG</name>
<organism evidence="3 4">
    <name type="scientific">Jimgerdemannia flammicorona</name>
    <dbReference type="NCBI Taxonomy" id="994334"/>
    <lineage>
        <taxon>Eukaryota</taxon>
        <taxon>Fungi</taxon>
        <taxon>Fungi incertae sedis</taxon>
        <taxon>Mucoromycota</taxon>
        <taxon>Mucoromycotina</taxon>
        <taxon>Endogonomycetes</taxon>
        <taxon>Endogonales</taxon>
        <taxon>Endogonaceae</taxon>
        <taxon>Jimgerdemannia</taxon>
    </lineage>
</organism>
<feature type="coiled-coil region" evidence="1">
    <location>
        <begin position="171"/>
        <end position="261"/>
    </location>
</feature>
<dbReference type="EMBL" id="RBNI01002617">
    <property type="protein sequence ID" value="RUP49093.1"/>
    <property type="molecule type" value="Genomic_DNA"/>
</dbReference>
<keyword evidence="4" id="KW-1185">Reference proteome</keyword>
<sequence length="515" mass="57386">MDIFSCESFILNHIPGDQDSRVADGVSTDTDFAERATAAITGIYIRVILLAEIARRDFMTVVFAILNATNSTPQSTPFPSMSLSTPPTSSPLRPETQLLPTTATTPTPPLPAEPQSTTTHRHSLPPIPTQTRSLTLTDLRSRFPAATSAATSKTYSPLPNLQESLIWVAQNARLLAEREGMREEAERVKKELEVAMSGRKEAEEEMGRLTARLKEREAECEDLKRQMEEARALVERIEGDKVTIEREIDDLRARIVEEEARREAAAAGYRADQESWARMNADLHEQLVVMTGKRDRTLRELERIKGTAGMEAERVAEVKGRNTSDEVERLNAEGGEDADADVDTASRAKHTARLSTDPHHPSLPLRASSNRRHSEPIQWPSHVRLHRLLSHNHDPQYHQHASLFPFTLPTFSVSNPNRTSTDTATSPASLDTVLVRRALAEREAAVAEAEKAREERDAWREAAKGLEKRVVEVDMVRELRRRVGEAEVDPWGVVGQEGLMDEAGGFEGVTDELIS</sequence>
<feature type="region of interest" description="Disordered" evidence="2">
    <location>
        <begin position="73"/>
        <end position="130"/>
    </location>
</feature>
<reference evidence="3 4" key="1">
    <citation type="journal article" date="2018" name="New Phytol.">
        <title>Phylogenomics of Endogonaceae and evolution of mycorrhizas within Mucoromycota.</title>
        <authorList>
            <person name="Chang Y."/>
            <person name="Desiro A."/>
            <person name="Na H."/>
            <person name="Sandor L."/>
            <person name="Lipzen A."/>
            <person name="Clum A."/>
            <person name="Barry K."/>
            <person name="Grigoriev I.V."/>
            <person name="Martin F.M."/>
            <person name="Stajich J.E."/>
            <person name="Smith M.E."/>
            <person name="Bonito G."/>
            <person name="Spatafora J.W."/>
        </authorList>
    </citation>
    <scope>NUCLEOTIDE SEQUENCE [LARGE SCALE GENOMIC DNA]</scope>
    <source>
        <strain evidence="3 4">GMNB39</strain>
    </source>
</reference>
<comment type="caution">
    <text evidence="3">The sequence shown here is derived from an EMBL/GenBank/DDBJ whole genome shotgun (WGS) entry which is preliminary data.</text>
</comment>
<feature type="compositionally biased region" description="Basic and acidic residues" evidence="2">
    <location>
        <begin position="318"/>
        <end position="331"/>
    </location>
</feature>
<dbReference type="OrthoDB" id="10677299at2759"/>
<evidence type="ECO:0000256" key="2">
    <source>
        <dbReference type="SAM" id="MobiDB-lite"/>
    </source>
</evidence>
<evidence type="ECO:0000256" key="1">
    <source>
        <dbReference type="SAM" id="Coils"/>
    </source>
</evidence>
<evidence type="ECO:0000313" key="4">
    <source>
        <dbReference type="Proteomes" id="UP000268093"/>
    </source>
</evidence>
<evidence type="ECO:0000313" key="3">
    <source>
        <dbReference type="EMBL" id="RUP49093.1"/>
    </source>
</evidence>
<dbReference type="SUPFAM" id="SSF90257">
    <property type="entry name" value="Myosin rod fragments"/>
    <property type="match status" value="1"/>
</dbReference>
<dbReference type="AlphaFoldDB" id="A0A433DE20"/>
<feature type="compositionally biased region" description="Low complexity" evidence="2">
    <location>
        <begin position="75"/>
        <end position="105"/>
    </location>
</feature>
<feature type="region of interest" description="Disordered" evidence="2">
    <location>
        <begin position="318"/>
        <end position="374"/>
    </location>
</feature>
<feature type="coiled-coil region" evidence="1">
    <location>
        <begin position="435"/>
        <end position="469"/>
    </location>
</feature>
<proteinExistence type="predicted"/>
<accession>A0A433DE20</accession>
<protein>
    <submittedName>
        <fullName evidence="3">Uncharacterized protein</fullName>
    </submittedName>
</protein>